<dbReference type="RefSeq" id="WP_378261654.1">
    <property type="nucleotide sequence ID" value="NZ_JBHUKR010000004.1"/>
</dbReference>
<dbReference type="Proteomes" id="UP001597417">
    <property type="component" value="Unassembled WGS sequence"/>
</dbReference>
<sequence length="83" mass="8901">MAEALRAGDAVALPLPSPLPYGVVAMNPATVNRVKGRPEGQPVGVAVGDFGKIAAFLRVTRETLGLVEWLCVTRRLNVFVPRF</sequence>
<dbReference type="EMBL" id="JBHUKR010000004">
    <property type="protein sequence ID" value="MFD2415664.1"/>
    <property type="molecule type" value="Genomic_DNA"/>
</dbReference>
<organism evidence="1 2">
    <name type="scientific">Amycolatopsis pigmentata</name>
    <dbReference type="NCBI Taxonomy" id="450801"/>
    <lineage>
        <taxon>Bacteria</taxon>
        <taxon>Bacillati</taxon>
        <taxon>Actinomycetota</taxon>
        <taxon>Actinomycetes</taxon>
        <taxon>Pseudonocardiales</taxon>
        <taxon>Pseudonocardiaceae</taxon>
        <taxon>Amycolatopsis</taxon>
    </lineage>
</organism>
<dbReference type="SUPFAM" id="SSF55821">
    <property type="entry name" value="YrdC/RibB"/>
    <property type="match status" value="1"/>
</dbReference>
<keyword evidence="2" id="KW-1185">Reference proteome</keyword>
<evidence type="ECO:0000313" key="1">
    <source>
        <dbReference type="EMBL" id="MFD2415664.1"/>
    </source>
</evidence>
<name>A0ABW5FN96_9PSEU</name>
<proteinExistence type="predicted"/>
<evidence type="ECO:0000313" key="2">
    <source>
        <dbReference type="Proteomes" id="UP001597417"/>
    </source>
</evidence>
<reference evidence="2" key="1">
    <citation type="journal article" date="2019" name="Int. J. Syst. Evol. Microbiol.">
        <title>The Global Catalogue of Microorganisms (GCM) 10K type strain sequencing project: providing services to taxonomists for standard genome sequencing and annotation.</title>
        <authorList>
            <consortium name="The Broad Institute Genomics Platform"/>
            <consortium name="The Broad Institute Genome Sequencing Center for Infectious Disease"/>
            <person name="Wu L."/>
            <person name="Ma J."/>
        </authorList>
    </citation>
    <scope>NUCLEOTIDE SEQUENCE [LARGE SCALE GENOMIC DNA]</scope>
    <source>
        <strain evidence="2">CGMCC 4.7645</strain>
    </source>
</reference>
<accession>A0ABW5FN96</accession>
<gene>
    <name evidence="1" type="ORF">ACFSXZ_04910</name>
</gene>
<comment type="caution">
    <text evidence="1">The sequence shown here is derived from an EMBL/GenBank/DDBJ whole genome shotgun (WGS) entry which is preliminary data.</text>
</comment>
<protein>
    <submittedName>
        <fullName evidence="1">Uncharacterized protein</fullName>
    </submittedName>
</protein>
<dbReference type="InterPro" id="IPR017945">
    <property type="entry name" value="DHBP_synth_RibB-like_a/b_dom"/>
</dbReference>